<comment type="caution">
    <text evidence="2">The sequence shown here is derived from an EMBL/GenBank/DDBJ whole genome shotgun (WGS) entry which is preliminary data.</text>
</comment>
<dbReference type="InterPro" id="IPR043128">
    <property type="entry name" value="Rev_trsase/Diguanyl_cyclase"/>
</dbReference>
<evidence type="ECO:0000313" key="2">
    <source>
        <dbReference type="EMBL" id="GAA0161243.1"/>
    </source>
</evidence>
<keyword evidence="3" id="KW-1185">Reference proteome</keyword>
<gene>
    <name evidence="2" type="ORF">LIER_17603</name>
</gene>
<feature type="region of interest" description="Disordered" evidence="1">
    <location>
        <begin position="75"/>
        <end position="97"/>
    </location>
</feature>
<dbReference type="InterPro" id="IPR043502">
    <property type="entry name" value="DNA/RNA_pol_sf"/>
</dbReference>
<reference evidence="2 3" key="1">
    <citation type="submission" date="2024-01" db="EMBL/GenBank/DDBJ databases">
        <title>The complete chloroplast genome sequence of Lithospermum erythrorhizon: insights into the phylogenetic relationship among Boraginaceae species and the maternal lineages of purple gromwells.</title>
        <authorList>
            <person name="Okada T."/>
            <person name="Watanabe K."/>
        </authorList>
    </citation>
    <scope>NUCLEOTIDE SEQUENCE [LARGE SCALE GENOMIC DNA]</scope>
</reference>
<dbReference type="SUPFAM" id="SSF56672">
    <property type="entry name" value="DNA/RNA polymerases"/>
    <property type="match status" value="1"/>
</dbReference>
<accession>A0AAV3QC99</accession>
<organism evidence="2 3">
    <name type="scientific">Lithospermum erythrorhizon</name>
    <name type="common">Purple gromwell</name>
    <name type="synonym">Lithospermum officinale var. erythrorhizon</name>
    <dbReference type="NCBI Taxonomy" id="34254"/>
    <lineage>
        <taxon>Eukaryota</taxon>
        <taxon>Viridiplantae</taxon>
        <taxon>Streptophyta</taxon>
        <taxon>Embryophyta</taxon>
        <taxon>Tracheophyta</taxon>
        <taxon>Spermatophyta</taxon>
        <taxon>Magnoliopsida</taxon>
        <taxon>eudicotyledons</taxon>
        <taxon>Gunneridae</taxon>
        <taxon>Pentapetalae</taxon>
        <taxon>asterids</taxon>
        <taxon>lamiids</taxon>
        <taxon>Boraginales</taxon>
        <taxon>Boraginaceae</taxon>
        <taxon>Boraginoideae</taxon>
        <taxon>Lithospermeae</taxon>
        <taxon>Lithospermum</taxon>
    </lineage>
</organism>
<sequence length="172" mass="20242">MPHQEVLIVHFRQENKEKTFRIGTKLGEDHQQRLIALIREFEDIFVWGPEDMPGIDPAIAVHRLYVEPTFSPIKQKKRQLNDEKNSHQGRSVDFVKSTSDSRVEIPRRLVDSSAGHERISQIRRNMEIYMDDMLVKSRTRTDHLGNLRKTINRLRESLKGKSMQNLFIIINK</sequence>
<protein>
    <recommendedName>
        <fullName evidence="4">Reverse transcriptase domain-containing protein</fullName>
    </recommendedName>
</protein>
<proteinExistence type="predicted"/>
<evidence type="ECO:0000313" key="3">
    <source>
        <dbReference type="Proteomes" id="UP001454036"/>
    </source>
</evidence>
<dbReference type="AlphaFoldDB" id="A0AAV3QC99"/>
<dbReference type="Proteomes" id="UP001454036">
    <property type="component" value="Unassembled WGS sequence"/>
</dbReference>
<dbReference type="Gene3D" id="3.30.70.270">
    <property type="match status" value="1"/>
</dbReference>
<evidence type="ECO:0000256" key="1">
    <source>
        <dbReference type="SAM" id="MobiDB-lite"/>
    </source>
</evidence>
<name>A0AAV3QC99_LITER</name>
<evidence type="ECO:0008006" key="4">
    <source>
        <dbReference type="Google" id="ProtNLM"/>
    </source>
</evidence>
<dbReference type="EMBL" id="BAABME010004123">
    <property type="protein sequence ID" value="GAA0161243.1"/>
    <property type="molecule type" value="Genomic_DNA"/>
</dbReference>